<dbReference type="OrthoDB" id="301434at2759"/>
<dbReference type="Pfam" id="PF01569">
    <property type="entry name" value="PAP2"/>
    <property type="match status" value="1"/>
</dbReference>
<dbReference type="EMBL" id="CP014584">
    <property type="protein sequence ID" value="ANZ74655.1"/>
    <property type="molecule type" value="Genomic_DNA"/>
</dbReference>
<evidence type="ECO:0000256" key="7">
    <source>
        <dbReference type="ARBA" id="ARBA00038324"/>
    </source>
</evidence>
<gene>
    <name evidence="10" type="primary">LCB3</name>
    <name evidence="10" type="ORF">ATY40_BA7500635</name>
</gene>
<evidence type="ECO:0000256" key="5">
    <source>
        <dbReference type="ARBA" id="ARBA00022989"/>
    </source>
</evidence>
<dbReference type="PANTHER" id="PTHR14969:SF28">
    <property type="entry name" value="DIHYDROSPHINGOSINE 1-PHOSPHATE PHOSPHATASE LCB3-RELATED"/>
    <property type="match status" value="1"/>
</dbReference>
<feature type="transmembrane region" description="Helical" evidence="8">
    <location>
        <begin position="374"/>
        <end position="400"/>
    </location>
</feature>
<dbReference type="Proteomes" id="UP000094565">
    <property type="component" value="Chromosome 1"/>
</dbReference>
<proteinExistence type="inferred from homology"/>
<keyword evidence="4" id="KW-0256">Endoplasmic reticulum</keyword>
<evidence type="ECO:0000256" key="8">
    <source>
        <dbReference type="SAM" id="Phobius"/>
    </source>
</evidence>
<dbReference type="Gene3D" id="1.20.144.10">
    <property type="entry name" value="Phosphatidic acid phosphatase type 2/haloperoxidase"/>
    <property type="match status" value="1"/>
</dbReference>
<keyword evidence="5 8" id="KW-1133">Transmembrane helix</keyword>
<dbReference type="CDD" id="cd03388">
    <property type="entry name" value="PAP2_SPPase1"/>
    <property type="match status" value="1"/>
</dbReference>
<name>A0A1B2J9W1_PICPA</name>
<dbReference type="GO" id="GO:0042392">
    <property type="term" value="F:sphingosine-1-phosphate phosphatase activity"/>
    <property type="evidence" value="ECO:0007669"/>
    <property type="project" value="TreeGrafter"/>
</dbReference>
<comment type="subcellular location">
    <subcellularLocation>
        <location evidence="1">Endoplasmic reticulum membrane</location>
        <topology evidence="1">Multi-pass membrane protein</topology>
    </subcellularLocation>
</comment>
<evidence type="ECO:0000256" key="3">
    <source>
        <dbReference type="ARBA" id="ARBA00022801"/>
    </source>
</evidence>
<dbReference type="GO" id="GO:0005789">
    <property type="term" value="C:endoplasmic reticulum membrane"/>
    <property type="evidence" value="ECO:0007669"/>
    <property type="project" value="UniProtKB-SubCell"/>
</dbReference>
<protein>
    <submittedName>
        <fullName evidence="10">BA75_00635T0</fullName>
    </submittedName>
</protein>
<dbReference type="AlphaFoldDB" id="A0A1B2J9W1"/>
<feature type="transmembrane region" description="Helical" evidence="8">
    <location>
        <begin position="113"/>
        <end position="133"/>
    </location>
</feature>
<evidence type="ECO:0000313" key="10">
    <source>
        <dbReference type="EMBL" id="ANZ74655.1"/>
    </source>
</evidence>
<keyword evidence="6 8" id="KW-0472">Membrane</keyword>
<evidence type="ECO:0000313" key="11">
    <source>
        <dbReference type="Proteomes" id="UP000094565"/>
    </source>
</evidence>
<keyword evidence="2 8" id="KW-0812">Transmembrane</keyword>
<dbReference type="InterPro" id="IPR036938">
    <property type="entry name" value="PAP2/HPO_sf"/>
</dbReference>
<evidence type="ECO:0000256" key="6">
    <source>
        <dbReference type="ARBA" id="ARBA00023136"/>
    </source>
</evidence>
<feature type="transmembrane region" description="Helical" evidence="8">
    <location>
        <begin position="314"/>
        <end position="339"/>
    </location>
</feature>
<keyword evidence="11" id="KW-1185">Reference proteome</keyword>
<evidence type="ECO:0000259" key="9">
    <source>
        <dbReference type="SMART" id="SM00014"/>
    </source>
</evidence>
<dbReference type="SMART" id="SM00014">
    <property type="entry name" value="acidPPc"/>
    <property type="match status" value="1"/>
</dbReference>
<accession>A0A1B2J9W1</accession>
<feature type="transmembrane region" description="Helical" evidence="8">
    <location>
        <begin position="188"/>
        <end position="206"/>
    </location>
</feature>
<dbReference type="GO" id="GO:0006629">
    <property type="term" value="P:lipid metabolic process"/>
    <property type="evidence" value="ECO:0007669"/>
    <property type="project" value="UniProtKB-ARBA"/>
</dbReference>
<comment type="similarity">
    <text evidence="7">Belongs to the type 2 lipid phosphate phosphatase family.</text>
</comment>
<organism evidence="10 11">
    <name type="scientific">Komagataella pastoris</name>
    <name type="common">Yeast</name>
    <name type="synonym">Pichia pastoris</name>
    <dbReference type="NCBI Taxonomy" id="4922"/>
    <lineage>
        <taxon>Eukaryota</taxon>
        <taxon>Fungi</taxon>
        <taxon>Dikarya</taxon>
        <taxon>Ascomycota</taxon>
        <taxon>Saccharomycotina</taxon>
        <taxon>Pichiomycetes</taxon>
        <taxon>Pichiales</taxon>
        <taxon>Pichiaceae</taxon>
        <taxon>Komagataella</taxon>
    </lineage>
</organism>
<feature type="transmembrane region" description="Helical" evidence="8">
    <location>
        <begin position="81"/>
        <end position="107"/>
    </location>
</feature>
<evidence type="ECO:0000256" key="1">
    <source>
        <dbReference type="ARBA" id="ARBA00004477"/>
    </source>
</evidence>
<dbReference type="PANTHER" id="PTHR14969">
    <property type="entry name" value="SPHINGOSINE-1-PHOSPHATE PHOSPHOHYDROLASE"/>
    <property type="match status" value="1"/>
</dbReference>
<sequence>MQVRAHNIPQTHLETLPVPVAKDLSHTSSVDAGCRPSEYYRSRLSPVRFASRQLILSLVEKETEPLGRWQAKVRTPLLDTYFSLTATLGSHTFYVLMLPIPVWFGYFKLARDLVFILGFGIYFSGLLKDYLCLPRPRSPPLHRITRSHYTAQEYGCPSSHSANAISVTLTLATYWYHYSDTHSKLFNTVSIILSMIYFVSLVLGRLYCGMHGFVDVGSGLLIGISCFLIRHLSSDIWDHIVFETGWFSPVLVLLFYYSLIYFHVKPIDDCPCFEDSVAFVGVLTGMELGQWALFQNSKAITLEDFDFRYKVIVPFSWSYLGPLFTLARLVVGVSTIVIWKAISKPLLTRLLSPITPQRISHHCKALQSRTHVYIFVRLAVYAGISTLTVWMNALFTLFGLDSSLSGPLDKYT</sequence>
<dbReference type="SUPFAM" id="SSF48317">
    <property type="entry name" value="Acid phosphatase/Vanadium-dependent haloperoxidase"/>
    <property type="match status" value="1"/>
</dbReference>
<reference evidence="10 11" key="1">
    <citation type="submission" date="2016-02" db="EMBL/GenBank/DDBJ databases">
        <title>Comparative genomic and transcriptomic foundation for Pichia pastoris.</title>
        <authorList>
            <person name="Love K.R."/>
            <person name="Shah K.A."/>
            <person name="Whittaker C.A."/>
            <person name="Wu J."/>
            <person name="Bartlett M.C."/>
            <person name="Ma D."/>
            <person name="Leeson R.L."/>
            <person name="Priest M."/>
            <person name="Young S.K."/>
            <person name="Love J.C."/>
        </authorList>
    </citation>
    <scope>NUCLEOTIDE SEQUENCE [LARGE SCALE GENOMIC DNA]</scope>
    <source>
        <strain evidence="10 11">ATCC 28485</strain>
    </source>
</reference>
<feature type="transmembrane region" description="Helical" evidence="8">
    <location>
        <begin position="213"/>
        <end position="233"/>
    </location>
</feature>
<evidence type="ECO:0000256" key="2">
    <source>
        <dbReference type="ARBA" id="ARBA00022692"/>
    </source>
</evidence>
<dbReference type="InterPro" id="IPR000326">
    <property type="entry name" value="PAP2/HPO"/>
</dbReference>
<feature type="domain" description="Phosphatidic acid phosphatase type 2/haloperoxidase" evidence="9">
    <location>
        <begin position="110"/>
        <end position="231"/>
    </location>
</feature>
<keyword evidence="3" id="KW-0378">Hydrolase</keyword>
<feature type="transmembrane region" description="Helical" evidence="8">
    <location>
        <begin position="245"/>
        <end position="264"/>
    </location>
</feature>
<evidence type="ECO:0000256" key="4">
    <source>
        <dbReference type="ARBA" id="ARBA00022824"/>
    </source>
</evidence>